<dbReference type="EMBL" id="CAUJNA010003823">
    <property type="protein sequence ID" value="CAJ1410529.1"/>
    <property type="molecule type" value="Genomic_DNA"/>
</dbReference>
<keyword evidence="5" id="KW-1185">Reference proteome</keyword>
<proteinExistence type="predicted"/>
<dbReference type="PROSITE" id="PS00107">
    <property type="entry name" value="PROTEIN_KINASE_ATP"/>
    <property type="match status" value="1"/>
</dbReference>
<sequence length="507" mass="56669">MHGQMLHGAKVYGAPRYDAGRVLVQTLSPQMGQRALSRGLSKVSDQDYGEGVEVHIADKCFVCLSALGRGSYGEVWRAKVVTGASEKEVALKEVLCRSQGELQQAIFEVQVLLALERDASPLRVPRCICYKVASCVQGWRVRTAMTVAPGESLDYYIRRPNLHGFAMSLRRALALVANLLRDIGPALQRLGPIAWHRDVNSHNILIDGAPDEADEVYLSANSTFWLIDFGLAVDSQSWVSENGKWRTEYIGGDSRYWPPSSWIMHLVGPEGFDDQPELCQQYQRRLDIHGLGITALELLCSVAMPECAEERELQPWTPIFRAWQNYREVVWQWWSLVYEVFSRGGDLAPVQAQLVEERLVDRLLELLRSCRQALRGTAASCGDPSAQRLLLMIADMLDEGKDFDLQEIQRLLGPQRKAKAKEGPSEAEQLSAILPGYETLMQRMQSLHKLKTTPPAADAALEQKLGQLRRQVVGKARWRLLELAQKRKASVSSKALSGMSTPPGGRP</sequence>
<feature type="domain" description="Protein kinase" evidence="3">
    <location>
        <begin position="61"/>
        <end position="386"/>
    </location>
</feature>
<dbReference type="InterPro" id="IPR017441">
    <property type="entry name" value="Protein_kinase_ATP_BS"/>
</dbReference>
<dbReference type="PANTHER" id="PTHR24359:SF1">
    <property type="entry name" value="INHIBITOR OF NUCLEAR FACTOR KAPPA-B KINASE EPSILON SUBUNIT HOMOLOG 1-RELATED"/>
    <property type="match status" value="1"/>
</dbReference>
<dbReference type="InterPro" id="IPR000719">
    <property type="entry name" value="Prot_kinase_dom"/>
</dbReference>
<dbReference type="InterPro" id="IPR011009">
    <property type="entry name" value="Kinase-like_dom_sf"/>
</dbReference>
<accession>A0AA36JSR7</accession>
<name>A0AA36JSR7_9DINO</name>
<feature type="binding site" evidence="1">
    <location>
        <position position="92"/>
    </location>
    <ligand>
        <name>ATP</name>
        <dbReference type="ChEBI" id="CHEBI:30616"/>
    </ligand>
</feature>
<dbReference type="Pfam" id="PF00069">
    <property type="entry name" value="Pkinase"/>
    <property type="match status" value="1"/>
</dbReference>
<keyword evidence="1" id="KW-0547">Nucleotide-binding</keyword>
<protein>
    <recommendedName>
        <fullName evidence="3">Protein kinase domain-containing protein</fullName>
    </recommendedName>
</protein>
<evidence type="ECO:0000256" key="1">
    <source>
        <dbReference type="PROSITE-ProRule" id="PRU10141"/>
    </source>
</evidence>
<feature type="compositionally biased region" description="Polar residues" evidence="2">
    <location>
        <begin position="490"/>
        <end position="500"/>
    </location>
</feature>
<keyword evidence="1" id="KW-0067">ATP-binding</keyword>
<comment type="caution">
    <text evidence="4">The sequence shown here is derived from an EMBL/GenBank/DDBJ whole genome shotgun (WGS) entry which is preliminary data.</text>
</comment>
<evidence type="ECO:0000313" key="4">
    <source>
        <dbReference type="EMBL" id="CAJ1410529.1"/>
    </source>
</evidence>
<dbReference type="GO" id="GO:0004674">
    <property type="term" value="F:protein serine/threonine kinase activity"/>
    <property type="evidence" value="ECO:0007669"/>
    <property type="project" value="TreeGrafter"/>
</dbReference>
<evidence type="ECO:0000256" key="2">
    <source>
        <dbReference type="SAM" id="MobiDB-lite"/>
    </source>
</evidence>
<dbReference type="Proteomes" id="UP001178507">
    <property type="component" value="Unassembled WGS sequence"/>
</dbReference>
<dbReference type="SUPFAM" id="SSF56112">
    <property type="entry name" value="Protein kinase-like (PK-like)"/>
    <property type="match status" value="1"/>
</dbReference>
<dbReference type="SMART" id="SM00220">
    <property type="entry name" value="S_TKc"/>
    <property type="match status" value="1"/>
</dbReference>
<dbReference type="Gene3D" id="3.30.200.20">
    <property type="entry name" value="Phosphorylase Kinase, domain 1"/>
    <property type="match status" value="1"/>
</dbReference>
<reference evidence="4" key="1">
    <citation type="submission" date="2023-08" db="EMBL/GenBank/DDBJ databases">
        <authorList>
            <person name="Chen Y."/>
            <person name="Shah S."/>
            <person name="Dougan E. K."/>
            <person name="Thang M."/>
            <person name="Chan C."/>
        </authorList>
    </citation>
    <scope>NUCLEOTIDE SEQUENCE</scope>
</reference>
<evidence type="ECO:0000259" key="3">
    <source>
        <dbReference type="PROSITE" id="PS50011"/>
    </source>
</evidence>
<dbReference type="PROSITE" id="PS50011">
    <property type="entry name" value="PROTEIN_KINASE_DOM"/>
    <property type="match status" value="1"/>
</dbReference>
<dbReference type="Gene3D" id="1.10.510.10">
    <property type="entry name" value="Transferase(Phosphotransferase) domain 1"/>
    <property type="match status" value="1"/>
</dbReference>
<feature type="region of interest" description="Disordered" evidence="2">
    <location>
        <begin position="487"/>
        <end position="507"/>
    </location>
</feature>
<dbReference type="GO" id="GO:0005524">
    <property type="term" value="F:ATP binding"/>
    <property type="evidence" value="ECO:0007669"/>
    <property type="project" value="UniProtKB-UniRule"/>
</dbReference>
<organism evidence="4 5">
    <name type="scientific">Effrenium voratum</name>
    <dbReference type="NCBI Taxonomy" id="2562239"/>
    <lineage>
        <taxon>Eukaryota</taxon>
        <taxon>Sar</taxon>
        <taxon>Alveolata</taxon>
        <taxon>Dinophyceae</taxon>
        <taxon>Suessiales</taxon>
        <taxon>Symbiodiniaceae</taxon>
        <taxon>Effrenium</taxon>
    </lineage>
</organism>
<dbReference type="AlphaFoldDB" id="A0AA36JSR7"/>
<gene>
    <name evidence="4" type="ORF">EVOR1521_LOCUS31336</name>
</gene>
<evidence type="ECO:0000313" key="5">
    <source>
        <dbReference type="Proteomes" id="UP001178507"/>
    </source>
</evidence>
<dbReference type="PANTHER" id="PTHR24359">
    <property type="entry name" value="SERINE/THREONINE-PROTEIN KINASE SBK1"/>
    <property type="match status" value="1"/>
</dbReference>